<dbReference type="InterPro" id="IPR000595">
    <property type="entry name" value="cNMP-bd_dom"/>
</dbReference>
<dbReference type="EMBL" id="JAYFSO010000023">
    <property type="protein sequence ID" value="MEA5125459.1"/>
    <property type="molecule type" value="Genomic_DNA"/>
</dbReference>
<comment type="catalytic activity">
    <reaction evidence="3">
        <text>2 GTP = 3',3'-c-di-GMP + 2 diphosphate</text>
        <dbReference type="Rhea" id="RHEA:24898"/>
        <dbReference type="ChEBI" id="CHEBI:33019"/>
        <dbReference type="ChEBI" id="CHEBI:37565"/>
        <dbReference type="ChEBI" id="CHEBI:58805"/>
        <dbReference type="EC" id="2.7.7.65"/>
    </reaction>
</comment>
<evidence type="ECO:0000256" key="1">
    <source>
        <dbReference type="ARBA" id="ARBA00004496"/>
    </source>
</evidence>
<dbReference type="RefSeq" id="WP_064509485.1">
    <property type="nucleotide sequence ID" value="NZ_JAYFSN010000023.1"/>
</dbReference>
<dbReference type="GO" id="GO:1902201">
    <property type="term" value="P:negative regulation of bacterial-type flagellum-dependent cell motility"/>
    <property type="evidence" value="ECO:0007669"/>
    <property type="project" value="TreeGrafter"/>
</dbReference>
<dbReference type="CDD" id="cd00038">
    <property type="entry name" value="CAP_ED"/>
    <property type="match status" value="1"/>
</dbReference>
<dbReference type="SMART" id="SM00267">
    <property type="entry name" value="GGDEF"/>
    <property type="match status" value="1"/>
</dbReference>
<dbReference type="InterPro" id="IPR018490">
    <property type="entry name" value="cNMP-bd_dom_sf"/>
</dbReference>
<evidence type="ECO:0000313" key="10">
    <source>
        <dbReference type="Proteomes" id="UP001303614"/>
    </source>
</evidence>
<feature type="domain" description="GGDEF" evidence="6">
    <location>
        <begin position="209"/>
        <end position="340"/>
    </location>
</feature>
<comment type="subcellular location">
    <subcellularLocation>
        <location evidence="1">Cytoplasm</location>
    </subcellularLocation>
</comment>
<protein>
    <recommendedName>
        <fullName evidence="2">diguanylate cyclase</fullName>
        <ecNumber evidence="2">2.7.7.65</ecNumber>
    </recommendedName>
</protein>
<keyword evidence="10" id="KW-1185">Reference proteome</keyword>
<evidence type="ECO:0000259" key="5">
    <source>
        <dbReference type="PROSITE" id="PS50042"/>
    </source>
</evidence>
<keyword evidence="4" id="KW-0175">Coiled coil</keyword>
<dbReference type="Pfam" id="PF00027">
    <property type="entry name" value="cNMP_binding"/>
    <property type="match status" value="1"/>
</dbReference>
<dbReference type="Gene3D" id="2.60.120.10">
    <property type="entry name" value="Jelly Rolls"/>
    <property type="match status" value="1"/>
</dbReference>
<dbReference type="InterPro" id="IPR029787">
    <property type="entry name" value="Nucleotide_cyclase"/>
</dbReference>
<dbReference type="GO" id="GO:0005737">
    <property type="term" value="C:cytoplasm"/>
    <property type="evidence" value="ECO:0007669"/>
    <property type="project" value="UniProtKB-SubCell"/>
</dbReference>
<evidence type="ECO:0000256" key="2">
    <source>
        <dbReference type="ARBA" id="ARBA00012528"/>
    </source>
</evidence>
<evidence type="ECO:0000313" key="8">
    <source>
        <dbReference type="EMBL" id="OAG67077.1"/>
    </source>
</evidence>
<dbReference type="PROSITE" id="PS50887">
    <property type="entry name" value="GGDEF"/>
    <property type="match status" value="1"/>
</dbReference>
<dbReference type="InterPro" id="IPR014710">
    <property type="entry name" value="RmlC-like_jellyroll"/>
</dbReference>
<evidence type="ECO:0000256" key="3">
    <source>
        <dbReference type="ARBA" id="ARBA00034247"/>
    </source>
</evidence>
<dbReference type="EMBL" id="LXNG01000021">
    <property type="protein sequence ID" value="OAG67077.1"/>
    <property type="molecule type" value="Genomic_DNA"/>
</dbReference>
<accession>A0A1A9MBR0</accession>
<dbReference type="PROSITE" id="PS00889">
    <property type="entry name" value="CNMP_BINDING_2"/>
    <property type="match status" value="1"/>
</dbReference>
<dbReference type="PROSITE" id="PS50042">
    <property type="entry name" value="CNMP_BINDING_3"/>
    <property type="match status" value="1"/>
</dbReference>
<dbReference type="EC" id="2.7.7.65" evidence="2"/>
<dbReference type="InterPro" id="IPR000160">
    <property type="entry name" value="GGDEF_dom"/>
</dbReference>
<dbReference type="STRING" id="1843580.A7D17_19615"/>
<dbReference type="PANTHER" id="PTHR45138:SF9">
    <property type="entry name" value="DIGUANYLATE CYCLASE DGCM-RELATED"/>
    <property type="match status" value="1"/>
</dbReference>
<dbReference type="InterPro" id="IPR018488">
    <property type="entry name" value="cNMP-bd_CS"/>
</dbReference>
<evidence type="ECO:0000256" key="4">
    <source>
        <dbReference type="SAM" id="Coils"/>
    </source>
</evidence>
<dbReference type="PANTHER" id="PTHR45138">
    <property type="entry name" value="REGULATORY COMPONENTS OF SENSORY TRANSDUCTION SYSTEM"/>
    <property type="match status" value="1"/>
</dbReference>
<reference evidence="8 9" key="1">
    <citation type="submission" date="2016-05" db="EMBL/GenBank/DDBJ databases">
        <title>Pathogenic, phenotypic and molecular characterisation of Xanthomonas nasturtii sp. nov. and Xanthomonas floridensis sp. nov., new species of Xanthomonas associated with watercress production in Florida.</title>
        <authorList>
            <person name="Vicente J.G."/>
            <person name="Rothwell S."/>
            <person name="Holub E.B."/>
            <person name="Studholme D.J."/>
        </authorList>
    </citation>
    <scope>NUCLEOTIDE SEQUENCE [LARGE SCALE GENOMIC DNA]</scope>
    <source>
        <strain evidence="8 9">WHRI 8848</strain>
    </source>
</reference>
<dbReference type="InterPro" id="IPR043128">
    <property type="entry name" value="Rev_trsase/Diguanyl_cyclase"/>
</dbReference>
<dbReference type="AlphaFoldDB" id="A0A1A9MBR0"/>
<dbReference type="CDD" id="cd01949">
    <property type="entry name" value="GGDEF"/>
    <property type="match status" value="1"/>
</dbReference>
<sequence>MTCHNTAGAVEPTGSVAKTLSDGLHASMTADELAFFARFGRTRDVAAGHALFERGAVGTQMFIVISGQIDLDFGEDLMLKHLGPGEFFGELGLLIGDHARSAGASASMDSRLIELTHADFERLVDHDPSMVAHFLRRSIVRVVNNEQLLIRQLRRRNHDLEAALDNLYVTSHQLNHTEELSRTDELTGLHNRRGLALYLQECRRAGNVPGVGLILIDCDRFKRINDEFGHLAGDRVLQNVAHALRSVIAEGDLACRLGGDEFCVLVAQGTPELVHHIGECIVRAVEARLCNGQGEQGCSVSVGLCMIAAEAAWNDWYTLADSALYEAKRQGGNVLCMHDTLAVTTAPLPGIAPEPDTR</sequence>
<proteinExistence type="predicted"/>
<dbReference type="Proteomes" id="UP001303614">
    <property type="component" value="Unassembled WGS sequence"/>
</dbReference>
<dbReference type="FunFam" id="3.30.70.270:FF:000044">
    <property type="entry name" value="Diguanylate cyclase (GGDEF)-like protein"/>
    <property type="match status" value="1"/>
</dbReference>
<organism evidence="8 9">
    <name type="scientific">Xanthomonas floridensis</name>
    <dbReference type="NCBI Taxonomy" id="1843580"/>
    <lineage>
        <taxon>Bacteria</taxon>
        <taxon>Pseudomonadati</taxon>
        <taxon>Pseudomonadota</taxon>
        <taxon>Gammaproteobacteria</taxon>
        <taxon>Lysobacterales</taxon>
        <taxon>Lysobacteraceae</taxon>
        <taxon>Xanthomonas</taxon>
    </lineage>
</organism>
<dbReference type="Gene3D" id="3.30.70.270">
    <property type="match status" value="1"/>
</dbReference>
<dbReference type="SUPFAM" id="SSF55073">
    <property type="entry name" value="Nucleotide cyclase"/>
    <property type="match status" value="1"/>
</dbReference>
<dbReference type="Pfam" id="PF00990">
    <property type="entry name" value="GGDEF"/>
    <property type="match status" value="1"/>
</dbReference>
<dbReference type="NCBIfam" id="TIGR00254">
    <property type="entry name" value="GGDEF"/>
    <property type="match status" value="1"/>
</dbReference>
<dbReference type="GO" id="GO:0005886">
    <property type="term" value="C:plasma membrane"/>
    <property type="evidence" value="ECO:0007669"/>
    <property type="project" value="TreeGrafter"/>
</dbReference>
<dbReference type="GO" id="GO:0043709">
    <property type="term" value="P:cell adhesion involved in single-species biofilm formation"/>
    <property type="evidence" value="ECO:0007669"/>
    <property type="project" value="TreeGrafter"/>
</dbReference>
<feature type="coiled-coil region" evidence="4">
    <location>
        <begin position="143"/>
        <end position="170"/>
    </location>
</feature>
<dbReference type="InterPro" id="IPR050469">
    <property type="entry name" value="Diguanylate_Cyclase"/>
</dbReference>
<name>A0A1A9MBR0_9XANT</name>
<dbReference type="GO" id="GO:0052621">
    <property type="term" value="F:diguanylate cyclase activity"/>
    <property type="evidence" value="ECO:0007669"/>
    <property type="project" value="UniProtKB-EC"/>
</dbReference>
<dbReference type="SUPFAM" id="SSF51206">
    <property type="entry name" value="cAMP-binding domain-like"/>
    <property type="match status" value="1"/>
</dbReference>
<dbReference type="Proteomes" id="UP000077659">
    <property type="component" value="Unassembled WGS sequence"/>
</dbReference>
<dbReference type="OrthoDB" id="9803824at2"/>
<feature type="domain" description="Cyclic nucleotide-binding" evidence="5">
    <location>
        <begin position="24"/>
        <end position="124"/>
    </location>
</feature>
<reference evidence="7 10" key="2">
    <citation type="submission" date="2023-12" db="EMBL/GenBank/DDBJ databases">
        <title>Genome sequencing of Xanthomonas floridensis.</title>
        <authorList>
            <person name="Greer S."/>
            <person name="Harrison J."/>
            <person name="Grant M."/>
            <person name="Vicente J."/>
            <person name="Studholme D."/>
        </authorList>
    </citation>
    <scope>NUCLEOTIDE SEQUENCE [LARGE SCALE GENOMIC DNA]</scope>
    <source>
        <strain evidence="7 10">WHRI 8848</strain>
    </source>
</reference>
<evidence type="ECO:0000313" key="7">
    <source>
        <dbReference type="EMBL" id="MEA5125459.1"/>
    </source>
</evidence>
<gene>
    <name evidence="8" type="ORF">A7D17_19615</name>
    <name evidence="7" type="ORF">VB146_16710</name>
</gene>
<comment type="caution">
    <text evidence="8">The sequence shown here is derived from an EMBL/GenBank/DDBJ whole genome shotgun (WGS) entry which is preliminary data.</text>
</comment>
<evidence type="ECO:0000313" key="9">
    <source>
        <dbReference type="Proteomes" id="UP000077659"/>
    </source>
</evidence>
<evidence type="ECO:0000259" key="6">
    <source>
        <dbReference type="PROSITE" id="PS50887"/>
    </source>
</evidence>
<dbReference type="SMART" id="SM00100">
    <property type="entry name" value="cNMP"/>
    <property type="match status" value="1"/>
</dbReference>